<proteinExistence type="predicted"/>
<dbReference type="RefSeq" id="WP_166524138.1">
    <property type="nucleotide sequence ID" value="NZ_JAAABI010000004.1"/>
</dbReference>
<dbReference type="AlphaFoldDB" id="A0A964WYA8"/>
<organism evidence="1 2">
    <name type="scientific">Flagellimonas ochracea</name>
    <dbReference type="NCBI Taxonomy" id="2696472"/>
    <lineage>
        <taxon>Bacteria</taxon>
        <taxon>Pseudomonadati</taxon>
        <taxon>Bacteroidota</taxon>
        <taxon>Flavobacteriia</taxon>
        <taxon>Flavobacteriales</taxon>
        <taxon>Flavobacteriaceae</taxon>
        <taxon>Flagellimonas</taxon>
    </lineage>
</organism>
<sequence length="206" mass="23861">MILSTNTQIHEHWSIPVVGILKHRNMLDNYGFTFVRTGTTFKLSEHSSLTGGIAFLNCNIYSGQEEASNNSQLWYYGEYSLKLGFGKAVVAQRFRLENRRTTNTEHRALNNRARYRLQYTRQLSKKFYFKSFNEVFLQLENSSFDQNRFYIGVGQSLSPSTKIDIGYFNQQHQNTNESMVRMGISINIDFTNKDLALKSGQNQLNP</sequence>
<evidence type="ECO:0000313" key="2">
    <source>
        <dbReference type="Proteomes" id="UP000667650"/>
    </source>
</evidence>
<dbReference type="InterPro" id="IPR019619">
    <property type="entry name" value="DUF2490"/>
</dbReference>
<evidence type="ECO:0000313" key="1">
    <source>
        <dbReference type="EMBL" id="NAY92722.1"/>
    </source>
</evidence>
<keyword evidence="2" id="KW-1185">Reference proteome</keyword>
<dbReference type="Pfam" id="PF10677">
    <property type="entry name" value="DUF2490"/>
    <property type="match status" value="1"/>
</dbReference>
<reference evidence="1" key="1">
    <citation type="submission" date="2020-01" db="EMBL/GenBank/DDBJ databases">
        <title>Muricauda ochracea sp. nov., isolated from a tidal flat of Garorim bay in Korea.</title>
        <authorList>
            <person name="Kim D."/>
            <person name="Yoo Y."/>
            <person name="Kim J.-J."/>
        </authorList>
    </citation>
    <scope>NUCLEOTIDE SEQUENCE</scope>
    <source>
        <strain evidence="1">JGD-17</strain>
    </source>
</reference>
<dbReference type="Proteomes" id="UP000667650">
    <property type="component" value="Unassembled WGS sequence"/>
</dbReference>
<comment type="caution">
    <text evidence="1">The sequence shown here is derived from an EMBL/GenBank/DDBJ whole genome shotgun (WGS) entry which is preliminary data.</text>
</comment>
<protein>
    <submittedName>
        <fullName evidence="1">DUF2490 domain-containing protein</fullName>
    </submittedName>
</protein>
<dbReference type="EMBL" id="JAAABI010000004">
    <property type="protein sequence ID" value="NAY92722.1"/>
    <property type="molecule type" value="Genomic_DNA"/>
</dbReference>
<accession>A0A964WYA8</accession>
<name>A0A964WYA8_9FLAO</name>
<gene>
    <name evidence="1" type="ORF">GTQ34_12420</name>
</gene>